<evidence type="ECO:0000313" key="3">
    <source>
        <dbReference type="EMBL" id="SEK54047.1"/>
    </source>
</evidence>
<dbReference type="RefSeq" id="WP_075005007.1">
    <property type="nucleotide sequence ID" value="NZ_FOAP01000001.1"/>
</dbReference>
<proteinExistence type="inferred from homology"/>
<sequence>MLHKAIGAEVRGFVEREYEGKPARVVIASRLYHTHAEDLWEAVTSAERIPRWFTPIEGELRLGGRYQLKGNAGGTITRCEPPKAFDVTWEFGGGMSWVTVRLAEEGKATRLTLEHIMPKGVMEDHWKKYGPAAVGVGWELGFLGLGRHIESGGGIPPEADPAWMVSDEAKAFMRASAEAWAAAHVAAGEAPEVARGMAERTAAFYTGG</sequence>
<gene>
    <name evidence="3" type="ORF">SAMN05444354_101827</name>
</gene>
<dbReference type="AlphaFoldDB" id="A0A1H7HWN9"/>
<evidence type="ECO:0000313" key="4">
    <source>
        <dbReference type="Proteomes" id="UP000182719"/>
    </source>
</evidence>
<keyword evidence="4" id="KW-1185">Reference proteome</keyword>
<evidence type="ECO:0000256" key="1">
    <source>
        <dbReference type="ARBA" id="ARBA00006817"/>
    </source>
</evidence>
<dbReference type="InterPro" id="IPR013538">
    <property type="entry name" value="ASHA1/2-like_C"/>
</dbReference>
<feature type="domain" description="Activator of Hsp90 ATPase homologue 1/2-like C-terminal" evidence="2">
    <location>
        <begin position="34"/>
        <end position="139"/>
    </location>
</feature>
<name>A0A1H7HWN9_STIAU</name>
<dbReference type="EMBL" id="FOAP01000001">
    <property type="protein sequence ID" value="SEK54047.1"/>
    <property type="molecule type" value="Genomic_DNA"/>
</dbReference>
<dbReference type="InterPro" id="IPR023393">
    <property type="entry name" value="START-like_dom_sf"/>
</dbReference>
<dbReference type="Pfam" id="PF08327">
    <property type="entry name" value="AHSA1"/>
    <property type="match status" value="1"/>
</dbReference>
<protein>
    <submittedName>
        <fullName evidence="3">Uncharacterized conserved protein YndB, AHSA1/START domain</fullName>
    </submittedName>
</protein>
<evidence type="ECO:0000259" key="2">
    <source>
        <dbReference type="Pfam" id="PF08327"/>
    </source>
</evidence>
<dbReference type="Proteomes" id="UP000182719">
    <property type="component" value="Unassembled WGS sequence"/>
</dbReference>
<organism evidence="3 4">
    <name type="scientific">Stigmatella aurantiaca</name>
    <dbReference type="NCBI Taxonomy" id="41"/>
    <lineage>
        <taxon>Bacteria</taxon>
        <taxon>Pseudomonadati</taxon>
        <taxon>Myxococcota</taxon>
        <taxon>Myxococcia</taxon>
        <taxon>Myxococcales</taxon>
        <taxon>Cystobacterineae</taxon>
        <taxon>Archangiaceae</taxon>
        <taxon>Stigmatella</taxon>
    </lineage>
</organism>
<reference evidence="4" key="1">
    <citation type="submission" date="2016-10" db="EMBL/GenBank/DDBJ databases">
        <authorList>
            <person name="Varghese N."/>
            <person name="Submissions S."/>
        </authorList>
    </citation>
    <scope>NUCLEOTIDE SEQUENCE [LARGE SCALE GENOMIC DNA]</scope>
    <source>
        <strain evidence="4">DSM 17044</strain>
    </source>
</reference>
<dbReference type="SUPFAM" id="SSF55961">
    <property type="entry name" value="Bet v1-like"/>
    <property type="match status" value="1"/>
</dbReference>
<dbReference type="CDD" id="cd08899">
    <property type="entry name" value="SRPBCC_CalC_Aha1-like_6"/>
    <property type="match status" value="1"/>
</dbReference>
<accession>A0A1H7HWN9</accession>
<comment type="similarity">
    <text evidence="1">Belongs to the AHA1 family.</text>
</comment>
<dbReference type="OrthoDB" id="8117292at2"/>
<dbReference type="Gene3D" id="3.30.530.20">
    <property type="match status" value="1"/>
</dbReference>